<reference evidence="2" key="4">
    <citation type="submission" date="2025-08" db="UniProtKB">
        <authorList>
            <consortium name="RefSeq"/>
        </authorList>
    </citation>
    <scope>IDENTIFICATION</scope>
    <source>
        <strain evidence="2">CBS432</strain>
    </source>
</reference>
<dbReference type="VEuPathDB" id="FungiDB:SPAR_O03810"/>
<accession>A0A8B8V042</accession>
<dbReference type="RefSeq" id="XP_033769385.1">
    <property type="nucleotide sequence ID" value="XM_033913494.1"/>
</dbReference>
<proteinExistence type="predicted"/>
<evidence type="ECO:0000256" key="1">
    <source>
        <dbReference type="SAM" id="Phobius"/>
    </source>
</evidence>
<reference evidence="2" key="3">
    <citation type="submission" date="2025-07" db="EMBL/GenBank/DDBJ databases">
        <authorList>
            <consortium name="NCBI Genome Project"/>
        </authorList>
    </citation>
    <scope>NUCLEOTIDE SEQUENCE</scope>
    <source>
        <strain evidence="2">CBS432</strain>
    </source>
</reference>
<keyword evidence="1" id="KW-0472">Membrane</keyword>
<reference evidence="2" key="1">
    <citation type="journal article" date="2017" name="Nat. Genet.">
        <title>Contrasting evolutionary genome dynamics between domesticated and wild yeasts.</title>
        <authorList>
            <person name="Yue J.X."/>
            <person name="Li J."/>
            <person name="Aigrain L."/>
            <person name="Hallin J."/>
            <person name="Persson K."/>
            <person name="Oliver K."/>
            <person name="Bergstrom A."/>
            <person name="Coupland P."/>
            <person name="Warringer J."/>
            <person name="Lagomarsino M.C."/>
            <person name="Fischer G."/>
            <person name="Durbin R."/>
            <person name="Liti G."/>
        </authorList>
    </citation>
    <scope>NUCLEOTIDE SEQUENCE</scope>
    <source>
        <strain evidence="2">CBS432</strain>
    </source>
</reference>
<keyword evidence="1" id="KW-0812">Transmembrane</keyword>
<dbReference type="KEGG" id="spao:SPAR_O03810"/>
<evidence type="ECO:0000313" key="2">
    <source>
        <dbReference type="RefSeq" id="XP_033769385.1"/>
    </source>
</evidence>
<protein>
    <submittedName>
        <fullName evidence="2">Pnt1p</fullName>
    </submittedName>
</protein>
<keyword evidence="1" id="KW-1133">Transmembrane helix</keyword>
<reference evidence="2" key="2">
    <citation type="submission" date="2020-01" db="EMBL/GenBank/DDBJ databases">
        <title>Population-level Yeast Reference Genomes.</title>
        <authorList>
            <person name="Yue J.-X."/>
        </authorList>
    </citation>
    <scope>NUCLEOTIDE SEQUENCE</scope>
    <source>
        <strain evidence="2">CBS432</strain>
    </source>
</reference>
<dbReference type="OrthoDB" id="73691at2759"/>
<gene>
    <name evidence="2" type="primary">PNT1</name>
    <name evidence="2" type="ORF">SPAR_O03810</name>
</gene>
<dbReference type="GeneID" id="54633810"/>
<organism evidence="2">
    <name type="scientific">Saccharomyces paradoxus</name>
    <name type="common">Yeast</name>
    <name type="synonym">Saccharomyces douglasii</name>
    <dbReference type="NCBI Taxonomy" id="27291"/>
    <lineage>
        <taxon>Eukaryota</taxon>
        <taxon>Fungi</taxon>
        <taxon>Dikarya</taxon>
        <taxon>Ascomycota</taxon>
        <taxon>Saccharomycotina</taxon>
        <taxon>Saccharomycetes</taxon>
        <taxon>Saccharomycetales</taxon>
        <taxon>Saccharomycetaceae</taxon>
        <taxon>Saccharomyces</taxon>
    </lineage>
</organism>
<name>A0A8B8V042_SACPA</name>
<feature type="transmembrane region" description="Helical" evidence="1">
    <location>
        <begin position="198"/>
        <end position="219"/>
    </location>
</feature>
<dbReference type="AlphaFoldDB" id="A0A8B8V042"/>
<sequence length="422" mass="49214">MYSRLKMIRRYTTPPVMKSDSIQLHSLVKTALFEALNSRYKSGALQIVQDVNWNAKITPSNSPELLTATLNSNRSLPMTKFPKQDILEQVKLDTKVGQWRKFMTGWFRIGLYLLKSYKTGIQNTLKVFWDTRNEGRKFDIKNGALAKLVREIEMHEINIKLSSSSLPSRVSAKVPSRPFSINRKALVELIRRDQIWKLPVFFTLVFIFEEVSALIFTFFPRVCPYNCLTPGGYKKLSNLHIKNTTRPQENYGLGPLEFTKQGAIKYEAPYVVPIENLYSFLTSFPQSMVSKWKLYIYKKLKLQKLLCNEIEKIYQYFFIDDWLLLQSILNTDVEATKIGLSDRELVNCILERKLYRMGDDLNEMVNDTLGQKILLKRLFLYWSLRYNDTVSLNGKHTFSEKWGVNNISLLKYNSELVITNDI</sequence>